<evidence type="ECO:0000256" key="1">
    <source>
        <dbReference type="ARBA" id="ARBA00022468"/>
    </source>
</evidence>
<dbReference type="InterPro" id="IPR035969">
    <property type="entry name" value="Rab-GAP_TBC_sf"/>
</dbReference>
<dbReference type="OrthoDB" id="27140at2759"/>
<accession>A0A5C3R1W4</accession>
<reference evidence="4 5" key="1">
    <citation type="journal article" date="2019" name="Nat. Ecol. Evol.">
        <title>Megaphylogeny resolves global patterns of mushroom evolution.</title>
        <authorList>
            <person name="Varga T."/>
            <person name="Krizsan K."/>
            <person name="Foldi C."/>
            <person name="Dima B."/>
            <person name="Sanchez-Garcia M."/>
            <person name="Sanchez-Ramirez S."/>
            <person name="Szollosi G.J."/>
            <person name="Szarkandi J.G."/>
            <person name="Papp V."/>
            <person name="Albert L."/>
            <person name="Andreopoulos W."/>
            <person name="Angelini C."/>
            <person name="Antonin V."/>
            <person name="Barry K.W."/>
            <person name="Bougher N.L."/>
            <person name="Buchanan P."/>
            <person name="Buyck B."/>
            <person name="Bense V."/>
            <person name="Catcheside P."/>
            <person name="Chovatia M."/>
            <person name="Cooper J."/>
            <person name="Damon W."/>
            <person name="Desjardin D."/>
            <person name="Finy P."/>
            <person name="Geml J."/>
            <person name="Haridas S."/>
            <person name="Hughes K."/>
            <person name="Justo A."/>
            <person name="Karasinski D."/>
            <person name="Kautmanova I."/>
            <person name="Kiss B."/>
            <person name="Kocsube S."/>
            <person name="Kotiranta H."/>
            <person name="LaButti K.M."/>
            <person name="Lechner B.E."/>
            <person name="Liimatainen K."/>
            <person name="Lipzen A."/>
            <person name="Lukacs Z."/>
            <person name="Mihaltcheva S."/>
            <person name="Morgado L.N."/>
            <person name="Niskanen T."/>
            <person name="Noordeloos M.E."/>
            <person name="Ohm R.A."/>
            <person name="Ortiz-Santana B."/>
            <person name="Ovrebo C."/>
            <person name="Racz N."/>
            <person name="Riley R."/>
            <person name="Savchenko A."/>
            <person name="Shiryaev A."/>
            <person name="Soop K."/>
            <person name="Spirin V."/>
            <person name="Szebenyi C."/>
            <person name="Tomsovsky M."/>
            <person name="Tulloss R.E."/>
            <person name="Uehling J."/>
            <person name="Grigoriev I.V."/>
            <person name="Vagvolgyi C."/>
            <person name="Papp T."/>
            <person name="Martin F.M."/>
            <person name="Miettinen O."/>
            <person name="Hibbett D.S."/>
            <person name="Nagy L.G."/>
        </authorList>
    </citation>
    <scope>NUCLEOTIDE SEQUENCE [LARGE SCALE GENOMIC DNA]</scope>
    <source>
        <strain evidence="4 5">CBS 309.79</strain>
    </source>
</reference>
<evidence type="ECO:0000256" key="2">
    <source>
        <dbReference type="SAM" id="MobiDB-lite"/>
    </source>
</evidence>
<dbReference type="PANTHER" id="PTHR22957">
    <property type="entry name" value="TBC1 DOMAIN FAMILY MEMBER GTPASE-ACTIVATING PROTEIN"/>
    <property type="match status" value="1"/>
</dbReference>
<dbReference type="PANTHER" id="PTHR22957:SF337">
    <property type="entry name" value="TBC1 DOMAIN FAMILY MEMBER 5"/>
    <property type="match status" value="1"/>
</dbReference>
<dbReference type="GO" id="GO:0005096">
    <property type="term" value="F:GTPase activator activity"/>
    <property type="evidence" value="ECO:0007669"/>
    <property type="project" value="UniProtKB-KW"/>
</dbReference>
<dbReference type="Pfam" id="PF00566">
    <property type="entry name" value="RabGAP-TBC"/>
    <property type="match status" value="2"/>
</dbReference>
<feature type="domain" description="Rab-GAP TBC" evidence="3">
    <location>
        <begin position="122"/>
        <end position="337"/>
    </location>
</feature>
<gene>
    <name evidence="4" type="ORF">BDV98DRAFT_469144</name>
</gene>
<organism evidence="4 5">
    <name type="scientific">Pterulicium gracile</name>
    <dbReference type="NCBI Taxonomy" id="1884261"/>
    <lineage>
        <taxon>Eukaryota</taxon>
        <taxon>Fungi</taxon>
        <taxon>Dikarya</taxon>
        <taxon>Basidiomycota</taxon>
        <taxon>Agaricomycotina</taxon>
        <taxon>Agaricomycetes</taxon>
        <taxon>Agaricomycetidae</taxon>
        <taxon>Agaricales</taxon>
        <taxon>Pleurotineae</taxon>
        <taxon>Pterulaceae</taxon>
        <taxon>Pterulicium</taxon>
    </lineage>
</organism>
<dbReference type="Gene3D" id="1.10.8.270">
    <property type="entry name" value="putative rabgap domain of human tbc1 domain family member 14 like domains"/>
    <property type="match status" value="1"/>
</dbReference>
<evidence type="ECO:0000259" key="3">
    <source>
        <dbReference type="PROSITE" id="PS50086"/>
    </source>
</evidence>
<dbReference type="Proteomes" id="UP000305067">
    <property type="component" value="Unassembled WGS sequence"/>
</dbReference>
<protein>
    <submittedName>
        <fullName evidence="4">Rab-GTPase-TBC domain-containing protein</fullName>
    </submittedName>
</protein>
<feature type="compositionally biased region" description="Polar residues" evidence="2">
    <location>
        <begin position="517"/>
        <end position="527"/>
    </location>
</feature>
<dbReference type="SMART" id="SM00164">
    <property type="entry name" value="TBC"/>
    <property type="match status" value="1"/>
</dbReference>
<keyword evidence="1" id="KW-0343">GTPase activation</keyword>
<sequence length="604" mass="68166">RNAYDQLFHSGIPLSKIRDAVIGDRLFSSSRDPAVFSVVGRSILWKLFLIRQGPLKTSTHDDPQSPLLAVRAARGSYRSLLVDKLRAPDGSLEDGFIVPGTTEPHRRHEDTPVNLEMNNPLSLHEDNPWRQWFTNVELRKTILQDVERTFPEVEYFRTLEVQHQLTNILFLYCVTHPDIGYRQGMHEILAPIYFAVDYDSIDEDPGTSNLETKELCSRLWVAADAWRLFESVMDGIGKWYEWREPPSTSGAQPLGNGNSSAQPGPIELKPYVAPIVHECNRIHSTQLRTVDPLLYQRLQSAGIEPQLYGIRWLRLMFTREFPLRDALILWDGIFASSLKFDTMPWICVSMLLRIRNELIPSDYTGQLTALLRYNAQPDGQHTPTTNPIFLLLQQALELQLAPTPATGANIVMQNRNLLSISVDVPESPVLSSRPSPAHRAKGSQSLPRRPSSQAQDSNHSRHRSFQTGGLPELFAKGLVERGESLGINKTLMNAVTELRRNLPDLASGLRSPPFSDGLTSYPLTQEGNLEDRPPGSPSMSSDGFHMRNRKLGESLSWVLDVLQADPVEQSPDQKRRPEALQALAYVRDILLDSDSHELDENRLF</sequence>
<dbReference type="FunFam" id="1.10.8.270:FF:000031">
    <property type="entry name" value="TBC1 domain family member 5"/>
    <property type="match status" value="1"/>
</dbReference>
<keyword evidence="5" id="KW-1185">Reference proteome</keyword>
<dbReference type="Gene3D" id="1.10.472.80">
    <property type="entry name" value="Ypt/Rab-GAP domain of gyp1p, domain 3"/>
    <property type="match status" value="1"/>
</dbReference>
<evidence type="ECO:0000313" key="5">
    <source>
        <dbReference type="Proteomes" id="UP000305067"/>
    </source>
</evidence>
<feature type="non-terminal residue" evidence="4">
    <location>
        <position position="604"/>
    </location>
</feature>
<dbReference type="PROSITE" id="PS50086">
    <property type="entry name" value="TBC_RABGAP"/>
    <property type="match status" value="1"/>
</dbReference>
<dbReference type="FunFam" id="1.10.472.80:FF:000038">
    <property type="entry name" value="TBC1 domain family member 5"/>
    <property type="match status" value="1"/>
</dbReference>
<dbReference type="SUPFAM" id="SSF47923">
    <property type="entry name" value="Ypt/Rab-GAP domain of gyp1p"/>
    <property type="match status" value="2"/>
</dbReference>
<dbReference type="EMBL" id="ML178814">
    <property type="protein sequence ID" value="TFL07627.1"/>
    <property type="molecule type" value="Genomic_DNA"/>
</dbReference>
<dbReference type="AlphaFoldDB" id="A0A5C3R1W4"/>
<proteinExistence type="predicted"/>
<feature type="compositionally biased region" description="Polar residues" evidence="2">
    <location>
        <begin position="442"/>
        <end position="457"/>
    </location>
</feature>
<name>A0A5C3R1W4_9AGAR</name>
<dbReference type="STRING" id="1884261.A0A5C3R1W4"/>
<feature type="region of interest" description="Disordered" evidence="2">
    <location>
        <begin position="426"/>
        <end position="469"/>
    </location>
</feature>
<dbReference type="InterPro" id="IPR000195">
    <property type="entry name" value="Rab-GAP-TBC_dom"/>
</dbReference>
<feature type="non-terminal residue" evidence="4">
    <location>
        <position position="1"/>
    </location>
</feature>
<feature type="region of interest" description="Disordered" evidence="2">
    <location>
        <begin position="505"/>
        <end position="546"/>
    </location>
</feature>
<evidence type="ECO:0000313" key="4">
    <source>
        <dbReference type="EMBL" id="TFL07627.1"/>
    </source>
</evidence>